<feature type="domain" description="Protein kinase" evidence="22">
    <location>
        <begin position="587"/>
        <end position="860"/>
    </location>
</feature>
<evidence type="ECO:0000256" key="8">
    <source>
        <dbReference type="ARBA" id="ARBA00022729"/>
    </source>
</evidence>
<dbReference type="Gene3D" id="1.10.510.10">
    <property type="entry name" value="Transferase(Phosphotransferase) domain 1"/>
    <property type="match status" value="1"/>
</dbReference>
<feature type="transmembrane region" description="Helical" evidence="21">
    <location>
        <begin position="514"/>
        <end position="538"/>
    </location>
</feature>
<evidence type="ECO:0000256" key="21">
    <source>
        <dbReference type="SAM" id="Phobius"/>
    </source>
</evidence>
<dbReference type="InterPro" id="IPR017441">
    <property type="entry name" value="Protein_kinase_ATP_BS"/>
</dbReference>
<evidence type="ECO:0000256" key="14">
    <source>
        <dbReference type="ARBA" id="ARBA00023136"/>
    </source>
</evidence>
<comment type="catalytic activity">
    <reaction evidence="17">
        <text>L-threonyl-[protein] + ATP = O-phospho-L-threonyl-[protein] + ADP + H(+)</text>
        <dbReference type="Rhea" id="RHEA:46608"/>
        <dbReference type="Rhea" id="RHEA-COMP:11060"/>
        <dbReference type="Rhea" id="RHEA-COMP:11605"/>
        <dbReference type="ChEBI" id="CHEBI:15378"/>
        <dbReference type="ChEBI" id="CHEBI:30013"/>
        <dbReference type="ChEBI" id="CHEBI:30616"/>
        <dbReference type="ChEBI" id="CHEBI:61977"/>
        <dbReference type="ChEBI" id="CHEBI:456216"/>
        <dbReference type="EC" id="2.7.11.1"/>
    </reaction>
</comment>
<keyword evidence="15 23" id="KW-0675">Receptor</keyword>
<evidence type="ECO:0000259" key="22">
    <source>
        <dbReference type="PROSITE" id="PS50011"/>
    </source>
</evidence>
<feature type="binding site" evidence="19">
    <location>
        <position position="615"/>
    </location>
    <ligand>
        <name>ATP</name>
        <dbReference type="ChEBI" id="CHEBI:30616"/>
    </ligand>
</feature>
<keyword evidence="12 19" id="KW-0067">ATP-binding</keyword>
<feature type="region of interest" description="Disordered" evidence="20">
    <location>
        <begin position="878"/>
        <end position="912"/>
    </location>
</feature>
<keyword evidence="4" id="KW-0723">Serine/threonine-protein kinase</keyword>
<sequence>MDKMKNTPPSWGQSSSVCIWEGITCNNFSRVISLKLYNMGIEGTLSSDIGSLTELQTIDLSYNKKLGGPLPQAIGNLKQLTALFLVDCSFSGSLPSELGNLSQIVFLSLTSNKFTGRIPASLGMLSNLALLDLAKNQLTGPLPISTGTEPGLDRLINTKHFHFNKNQLSGSFPEELFSSDMTLEHIICDRNQFTGRIPVSVGLVQSLTVIRLDKNSLSGPVPSNLNNLTRLKVLNLGANKLSGAMPNLTGMNDLRTIDLSNNLFEPSEFPAWISDMENLTALMINSGRLYGEVPQKLFSFPYLQQVILKNNSLNGSLDMGSNISKRLHIVNFENNALTSVALDTGYNNTIILVGNPVCSSNAQFSETSYCVLQQDPVASNYSISHSNCSSESCPQNLDCSNPYQGMMVMRAPSFRDVADHSVFITLVKDLWEKFGPVIGSVTIENPFIDGDNYLQVLLKLCPITDSYFNRTVILVNLDLSNKNYGPPGDIFGPYYFDAFEYNYPGGRSGRSFKVMIIGMAVGCTFLIVVLVAVGLYALRQRRRAQRAIEVMDPFASWAPSGEGISAPELQGARWFSYDELRKCTNDFPEINEIGSGGFGKVYRGVLSDGKLVAVKRARAGSFQGGAEFKTEIELLSRIHHKNLVQLEGFCFQRGERMLVYEYIPNGSLRECLCGEGGIVLSWQTRLSVALDSAMGLAYLHEHANPPIIHRDVKSTNILLDENLNAKVADFGLSKLASEGEEGQYSTQVKGTLGYLDPEYYSTQMLTAKSDVYSFGVVMLELVTALPPIHEGKYIVREVRKAVNKNEEYYGLKDLIDPAIIRDDFVVGLGWFVELALECLEESSAGRPAMSDVVKEIEMMVQDAGGARRDSAAAAAAAAPSARRAMPRRDASSSSNYFEYSGGYSFSTEIVPK</sequence>
<dbReference type="Pfam" id="PF07714">
    <property type="entry name" value="PK_Tyr_Ser-Thr"/>
    <property type="match status" value="1"/>
</dbReference>
<gene>
    <name evidence="23" type="ORF">M6B38_344440</name>
</gene>
<dbReference type="EC" id="2.7.11.1" evidence="2"/>
<dbReference type="PANTHER" id="PTHR45974">
    <property type="entry name" value="RECEPTOR-LIKE PROTEIN 55"/>
    <property type="match status" value="1"/>
</dbReference>
<dbReference type="SUPFAM" id="SSF52058">
    <property type="entry name" value="L domain-like"/>
    <property type="match status" value="1"/>
</dbReference>
<dbReference type="InterPro" id="IPR011009">
    <property type="entry name" value="Kinase-like_dom_sf"/>
</dbReference>
<dbReference type="InterPro" id="IPR001245">
    <property type="entry name" value="Ser-Thr/Tyr_kinase_cat_dom"/>
</dbReference>
<dbReference type="AlphaFoldDB" id="A0AAX6GVU9"/>
<comment type="catalytic activity">
    <reaction evidence="18">
        <text>L-seryl-[protein] + ATP = O-phospho-L-seryl-[protein] + ADP + H(+)</text>
        <dbReference type="Rhea" id="RHEA:17989"/>
        <dbReference type="Rhea" id="RHEA-COMP:9863"/>
        <dbReference type="Rhea" id="RHEA-COMP:11604"/>
        <dbReference type="ChEBI" id="CHEBI:15378"/>
        <dbReference type="ChEBI" id="CHEBI:29999"/>
        <dbReference type="ChEBI" id="CHEBI:30616"/>
        <dbReference type="ChEBI" id="CHEBI:83421"/>
        <dbReference type="ChEBI" id="CHEBI:456216"/>
        <dbReference type="EC" id="2.7.11.1"/>
    </reaction>
</comment>
<evidence type="ECO:0000256" key="4">
    <source>
        <dbReference type="ARBA" id="ARBA00022527"/>
    </source>
</evidence>
<dbReference type="FunFam" id="3.80.10.10:FF:000363">
    <property type="entry name" value="Leucine-rich repeat family protein"/>
    <property type="match status" value="1"/>
</dbReference>
<keyword evidence="8" id="KW-0732">Signal</keyword>
<keyword evidence="9" id="KW-0677">Repeat</keyword>
<keyword evidence="10 19" id="KW-0547">Nucleotide-binding</keyword>
<dbReference type="PANTHER" id="PTHR45974:SF242">
    <property type="entry name" value="LEUCINE-RICH REPEAT PROTEIN KINASE FAMILY PROTEIN"/>
    <property type="match status" value="1"/>
</dbReference>
<evidence type="ECO:0000256" key="16">
    <source>
        <dbReference type="ARBA" id="ARBA00023180"/>
    </source>
</evidence>
<dbReference type="FunFam" id="3.30.200.20:FF:000542">
    <property type="entry name" value="Receptor-like serine/threonine-protein kinase At4g25390"/>
    <property type="match status" value="1"/>
</dbReference>
<feature type="compositionally biased region" description="Polar residues" evidence="20">
    <location>
        <begin position="903"/>
        <end position="912"/>
    </location>
</feature>
<dbReference type="Gene3D" id="3.30.200.20">
    <property type="entry name" value="Phosphorylase Kinase, domain 1"/>
    <property type="match status" value="1"/>
</dbReference>
<reference evidence="23" key="2">
    <citation type="submission" date="2023-04" db="EMBL/GenBank/DDBJ databases">
        <authorList>
            <person name="Bruccoleri R.E."/>
            <person name="Oakeley E.J."/>
            <person name="Faust A.-M."/>
            <person name="Dessus-Babus S."/>
            <person name="Altorfer M."/>
            <person name="Burckhardt D."/>
            <person name="Oertli M."/>
            <person name="Naumann U."/>
            <person name="Petersen F."/>
            <person name="Wong J."/>
        </authorList>
    </citation>
    <scope>NUCLEOTIDE SEQUENCE</scope>
    <source>
        <strain evidence="23">GSM-AAB239-AS_SAM_17_03QT</strain>
        <tissue evidence="23">Leaf</tissue>
    </source>
</reference>
<name>A0AAX6GVU9_IRIPA</name>
<organism evidence="23 24">
    <name type="scientific">Iris pallida</name>
    <name type="common">Sweet iris</name>
    <dbReference type="NCBI Taxonomy" id="29817"/>
    <lineage>
        <taxon>Eukaryota</taxon>
        <taxon>Viridiplantae</taxon>
        <taxon>Streptophyta</taxon>
        <taxon>Embryophyta</taxon>
        <taxon>Tracheophyta</taxon>
        <taxon>Spermatophyta</taxon>
        <taxon>Magnoliopsida</taxon>
        <taxon>Liliopsida</taxon>
        <taxon>Asparagales</taxon>
        <taxon>Iridaceae</taxon>
        <taxon>Iridoideae</taxon>
        <taxon>Irideae</taxon>
        <taxon>Iris</taxon>
    </lineage>
</organism>
<evidence type="ECO:0000256" key="6">
    <source>
        <dbReference type="ARBA" id="ARBA00022679"/>
    </source>
</evidence>
<keyword evidence="11 23" id="KW-0418">Kinase</keyword>
<evidence type="ECO:0000256" key="2">
    <source>
        <dbReference type="ARBA" id="ARBA00012513"/>
    </source>
</evidence>
<evidence type="ECO:0000256" key="7">
    <source>
        <dbReference type="ARBA" id="ARBA00022692"/>
    </source>
</evidence>
<evidence type="ECO:0000256" key="12">
    <source>
        <dbReference type="ARBA" id="ARBA00022840"/>
    </source>
</evidence>
<evidence type="ECO:0000256" key="1">
    <source>
        <dbReference type="ARBA" id="ARBA00004162"/>
    </source>
</evidence>
<accession>A0AAX6GVU9</accession>
<evidence type="ECO:0000256" key="15">
    <source>
        <dbReference type="ARBA" id="ARBA00023170"/>
    </source>
</evidence>
<dbReference type="SMART" id="SM00220">
    <property type="entry name" value="S_TKc"/>
    <property type="match status" value="1"/>
</dbReference>
<dbReference type="InterPro" id="IPR008271">
    <property type="entry name" value="Ser/Thr_kinase_AS"/>
</dbReference>
<proteinExistence type="predicted"/>
<dbReference type="InterPro" id="IPR032675">
    <property type="entry name" value="LRR_dom_sf"/>
</dbReference>
<dbReference type="InterPro" id="IPR000719">
    <property type="entry name" value="Prot_kinase_dom"/>
</dbReference>
<keyword evidence="3" id="KW-1003">Cell membrane</keyword>
<comment type="subcellular location">
    <subcellularLocation>
        <location evidence="1">Cell membrane</location>
        <topology evidence="1">Single-pass membrane protein</topology>
    </subcellularLocation>
</comment>
<dbReference type="Proteomes" id="UP001140949">
    <property type="component" value="Unassembled WGS sequence"/>
</dbReference>
<dbReference type="FunFam" id="3.80.10.10:FF:000830">
    <property type="entry name" value="Predicted protein"/>
    <property type="match status" value="1"/>
</dbReference>
<evidence type="ECO:0000256" key="11">
    <source>
        <dbReference type="ARBA" id="ARBA00022777"/>
    </source>
</evidence>
<dbReference type="FunFam" id="1.10.510.10:FF:000309">
    <property type="entry name" value="Leucine-rich repeat receptor-like protein kinase"/>
    <property type="match status" value="1"/>
</dbReference>
<dbReference type="PROSITE" id="PS00107">
    <property type="entry name" value="PROTEIN_KINASE_ATP"/>
    <property type="match status" value="1"/>
</dbReference>
<keyword evidence="16" id="KW-0325">Glycoprotein</keyword>
<dbReference type="Gene3D" id="3.80.10.10">
    <property type="entry name" value="Ribonuclease Inhibitor"/>
    <property type="match status" value="2"/>
</dbReference>
<dbReference type="GO" id="GO:0004674">
    <property type="term" value="F:protein serine/threonine kinase activity"/>
    <property type="evidence" value="ECO:0007669"/>
    <property type="project" value="UniProtKB-KW"/>
</dbReference>
<evidence type="ECO:0000256" key="19">
    <source>
        <dbReference type="PROSITE-ProRule" id="PRU10141"/>
    </source>
</evidence>
<keyword evidence="14 21" id="KW-0472">Membrane</keyword>
<reference evidence="23" key="1">
    <citation type="journal article" date="2023" name="GigaByte">
        <title>Genome assembly of the bearded iris, Iris pallida Lam.</title>
        <authorList>
            <person name="Bruccoleri R.E."/>
            <person name="Oakeley E.J."/>
            <person name="Faust A.M.E."/>
            <person name="Altorfer M."/>
            <person name="Dessus-Babus S."/>
            <person name="Burckhardt D."/>
            <person name="Oertli M."/>
            <person name="Naumann U."/>
            <person name="Petersen F."/>
            <person name="Wong J."/>
        </authorList>
    </citation>
    <scope>NUCLEOTIDE SEQUENCE</scope>
    <source>
        <strain evidence="23">GSM-AAB239-AS_SAM_17_03QT</strain>
    </source>
</reference>
<evidence type="ECO:0000256" key="20">
    <source>
        <dbReference type="SAM" id="MobiDB-lite"/>
    </source>
</evidence>
<keyword evidence="13 21" id="KW-1133">Transmembrane helix</keyword>
<evidence type="ECO:0000256" key="3">
    <source>
        <dbReference type="ARBA" id="ARBA00022475"/>
    </source>
</evidence>
<dbReference type="PROSITE" id="PS50011">
    <property type="entry name" value="PROTEIN_KINASE_DOM"/>
    <property type="match status" value="1"/>
</dbReference>
<evidence type="ECO:0000313" key="24">
    <source>
        <dbReference type="Proteomes" id="UP001140949"/>
    </source>
</evidence>
<evidence type="ECO:0000256" key="13">
    <source>
        <dbReference type="ARBA" id="ARBA00022989"/>
    </source>
</evidence>
<evidence type="ECO:0000313" key="23">
    <source>
        <dbReference type="EMBL" id="KAJ6832425.1"/>
    </source>
</evidence>
<dbReference type="SUPFAM" id="SSF56112">
    <property type="entry name" value="Protein kinase-like (PK-like)"/>
    <property type="match status" value="1"/>
</dbReference>
<dbReference type="GO" id="GO:0005886">
    <property type="term" value="C:plasma membrane"/>
    <property type="evidence" value="ECO:0007669"/>
    <property type="project" value="UniProtKB-SubCell"/>
</dbReference>
<dbReference type="GO" id="GO:0005524">
    <property type="term" value="F:ATP binding"/>
    <property type="evidence" value="ECO:0007669"/>
    <property type="project" value="UniProtKB-UniRule"/>
</dbReference>
<keyword evidence="6" id="KW-0808">Transferase</keyword>
<evidence type="ECO:0000256" key="5">
    <source>
        <dbReference type="ARBA" id="ARBA00022614"/>
    </source>
</evidence>
<keyword evidence="5" id="KW-0433">Leucine-rich repeat</keyword>
<dbReference type="PROSITE" id="PS00108">
    <property type="entry name" value="PROTEIN_KINASE_ST"/>
    <property type="match status" value="1"/>
</dbReference>
<keyword evidence="7 21" id="KW-0812">Transmembrane</keyword>
<comment type="caution">
    <text evidence="23">The sequence shown here is derived from an EMBL/GenBank/DDBJ whole genome shotgun (WGS) entry which is preliminary data.</text>
</comment>
<evidence type="ECO:0000256" key="10">
    <source>
        <dbReference type="ARBA" id="ARBA00022741"/>
    </source>
</evidence>
<evidence type="ECO:0000256" key="18">
    <source>
        <dbReference type="ARBA" id="ARBA00048679"/>
    </source>
</evidence>
<evidence type="ECO:0000256" key="9">
    <source>
        <dbReference type="ARBA" id="ARBA00022737"/>
    </source>
</evidence>
<protein>
    <recommendedName>
        <fullName evidence="2">non-specific serine/threonine protein kinase</fullName>
        <ecNumber evidence="2">2.7.11.1</ecNumber>
    </recommendedName>
</protein>
<dbReference type="EMBL" id="JANAVB010016192">
    <property type="protein sequence ID" value="KAJ6832425.1"/>
    <property type="molecule type" value="Genomic_DNA"/>
</dbReference>
<dbReference type="CDD" id="cd14066">
    <property type="entry name" value="STKc_IRAK"/>
    <property type="match status" value="1"/>
</dbReference>
<evidence type="ECO:0000256" key="17">
    <source>
        <dbReference type="ARBA" id="ARBA00047899"/>
    </source>
</evidence>
<keyword evidence="24" id="KW-1185">Reference proteome</keyword>